<dbReference type="PANTHER" id="PTHR23088">
    <property type="entry name" value="NITRILASE-RELATED"/>
    <property type="match status" value="1"/>
</dbReference>
<dbReference type="PROSITE" id="PS50263">
    <property type="entry name" value="CN_HYDROLASE"/>
    <property type="match status" value="1"/>
</dbReference>
<dbReference type="Gene3D" id="3.60.110.10">
    <property type="entry name" value="Carbon-nitrogen hydrolase"/>
    <property type="match status" value="1"/>
</dbReference>
<dbReference type="SUPFAM" id="SSF56317">
    <property type="entry name" value="Carbon-nitrogen hydrolase"/>
    <property type="match status" value="1"/>
</dbReference>
<keyword evidence="2" id="KW-0378">Hydrolase</keyword>
<proteinExistence type="predicted"/>
<accession>A0A841RCR5</accession>
<dbReference type="RefSeq" id="WP_184746687.1">
    <property type="nucleotide sequence ID" value="NZ_JACHGJ010000003.1"/>
</dbReference>
<dbReference type="CDD" id="cd07197">
    <property type="entry name" value="nitrilase"/>
    <property type="match status" value="1"/>
</dbReference>
<dbReference type="AlphaFoldDB" id="A0A841RCR5"/>
<dbReference type="Pfam" id="PF00795">
    <property type="entry name" value="CN_hydrolase"/>
    <property type="match status" value="1"/>
</dbReference>
<reference evidence="2 3" key="1">
    <citation type="submission" date="2020-08" db="EMBL/GenBank/DDBJ databases">
        <title>Genomic Encyclopedia of Type Strains, Phase IV (KMG-IV): sequencing the most valuable type-strain genomes for metagenomic binning, comparative biology and taxonomic classification.</title>
        <authorList>
            <person name="Goeker M."/>
        </authorList>
    </citation>
    <scope>NUCLEOTIDE SEQUENCE [LARGE SCALE GENOMIC DNA]</scope>
    <source>
        <strain evidence="2 3">DSM 2461</strain>
    </source>
</reference>
<comment type="caution">
    <text evidence="2">The sequence shown here is derived from an EMBL/GenBank/DDBJ whole genome shotgun (WGS) entry which is preliminary data.</text>
</comment>
<dbReference type="InterPro" id="IPR003010">
    <property type="entry name" value="C-N_Hydrolase"/>
</dbReference>
<dbReference type="InterPro" id="IPR036526">
    <property type="entry name" value="C-N_Hydrolase_sf"/>
</dbReference>
<evidence type="ECO:0000313" key="2">
    <source>
        <dbReference type="EMBL" id="MBB6480448.1"/>
    </source>
</evidence>
<gene>
    <name evidence="2" type="ORF">HNR50_002111</name>
</gene>
<feature type="domain" description="CN hydrolase" evidence="1">
    <location>
        <begin position="6"/>
        <end position="243"/>
    </location>
</feature>
<organism evidence="2 3">
    <name type="scientific">Spirochaeta isovalerica</name>
    <dbReference type="NCBI Taxonomy" id="150"/>
    <lineage>
        <taxon>Bacteria</taxon>
        <taxon>Pseudomonadati</taxon>
        <taxon>Spirochaetota</taxon>
        <taxon>Spirochaetia</taxon>
        <taxon>Spirochaetales</taxon>
        <taxon>Spirochaetaceae</taxon>
        <taxon>Spirochaeta</taxon>
    </lineage>
</organism>
<sequence length="267" mass="30438">MHSKSLKVGAFQFSPSSDIDENLHCIKRGIEEAASQNVRLLLTQECAVCGYPPVEIESIDSIDRIQQEKAVQEIRKLAEKHDMYIALGMITFSDEGTFNSVQLISPNEKRYNRYHKRALWGWDTDNFIPGDEPGIYSIDGVKIGIRICFEVRFPEYFRELFADEVDLCLVSFTDIGPKEQKNKIDVIQSHLVSRAAENVMYLLSANSISQHQLAPTCLINPDGYVIERAPLNKESLIVREIDFMSPDFGQEGRIKHTGQLSYYSRKV</sequence>
<dbReference type="Proteomes" id="UP000587760">
    <property type="component" value="Unassembled WGS sequence"/>
</dbReference>
<evidence type="ECO:0000313" key="3">
    <source>
        <dbReference type="Proteomes" id="UP000587760"/>
    </source>
</evidence>
<protein>
    <submittedName>
        <fullName evidence="2">Putative amidohydrolase</fullName>
    </submittedName>
</protein>
<keyword evidence="3" id="KW-1185">Reference proteome</keyword>
<evidence type="ECO:0000259" key="1">
    <source>
        <dbReference type="PROSITE" id="PS50263"/>
    </source>
</evidence>
<dbReference type="GO" id="GO:0016787">
    <property type="term" value="F:hydrolase activity"/>
    <property type="evidence" value="ECO:0007669"/>
    <property type="project" value="UniProtKB-KW"/>
</dbReference>
<dbReference type="EMBL" id="JACHGJ010000003">
    <property type="protein sequence ID" value="MBB6480448.1"/>
    <property type="molecule type" value="Genomic_DNA"/>
</dbReference>
<name>A0A841RCR5_9SPIO</name>
<dbReference type="PANTHER" id="PTHR23088:SF27">
    <property type="entry name" value="DEAMINATED GLUTATHIONE AMIDASE"/>
    <property type="match status" value="1"/>
</dbReference>